<dbReference type="Proteomes" id="UP000765509">
    <property type="component" value="Unassembled WGS sequence"/>
</dbReference>
<comment type="caution">
    <text evidence="1">The sequence shown here is derived from an EMBL/GenBank/DDBJ whole genome shotgun (WGS) entry which is preliminary data.</text>
</comment>
<sequence>MHLFSPAIQGHTNQMVISSFYSGHQGSTSSRGFIKAQGPVSISNTNDVIKQSLAILIHKIPPREYWQHTLKECSRGSSKTNCQVSMVHQSYLATTFISIQSVFIKTCISIIHHGKVIQHSSFPNLARYTLCQTINTASSIQYRPAASLKESSSQLFTYTSLL</sequence>
<dbReference type="AlphaFoldDB" id="A0A9Q3PBS2"/>
<proteinExistence type="predicted"/>
<organism evidence="1 2">
    <name type="scientific">Austropuccinia psidii MF-1</name>
    <dbReference type="NCBI Taxonomy" id="1389203"/>
    <lineage>
        <taxon>Eukaryota</taxon>
        <taxon>Fungi</taxon>
        <taxon>Dikarya</taxon>
        <taxon>Basidiomycota</taxon>
        <taxon>Pucciniomycotina</taxon>
        <taxon>Pucciniomycetes</taxon>
        <taxon>Pucciniales</taxon>
        <taxon>Sphaerophragmiaceae</taxon>
        <taxon>Austropuccinia</taxon>
    </lineage>
</organism>
<evidence type="ECO:0000313" key="1">
    <source>
        <dbReference type="EMBL" id="MBW0555754.1"/>
    </source>
</evidence>
<name>A0A9Q3PBS2_9BASI</name>
<gene>
    <name evidence="1" type="ORF">O181_095469</name>
</gene>
<dbReference type="EMBL" id="AVOT02062850">
    <property type="protein sequence ID" value="MBW0555754.1"/>
    <property type="molecule type" value="Genomic_DNA"/>
</dbReference>
<reference evidence="1" key="1">
    <citation type="submission" date="2021-03" db="EMBL/GenBank/DDBJ databases">
        <title>Draft genome sequence of rust myrtle Austropuccinia psidii MF-1, a brazilian biotype.</title>
        <authorList>
            <person name="Quecine M.C."/>
            <person name="Pachon D.M.R."/>
            <person name="Bonatelli M.L."/>
            <person name="Correr F.H."/>
            <person name="Franceschini L.M."/>
            <person name="Leite T.F."/>
            <person name="Margarido G.R.A."/>
            <person name="Almeida C.A."/>
            <person name="Ferrarezi J.A."/>
            <person name="Labate C.A."/>
        </authorList>
    </citation>
    <scope>NUCLEOTIDE SEQUENCE</scope>
    <source>
        <strain evidence="1">MF-1</strain>
    </source>
</reference>
<protein>
    <submittedName>
        <fullName evidence="1">Uncharacterized protein</fullName>
    </submittedName>
</protein>
<keyword evidence="2" id="KW-1185">Reference proteome</keyword>
<accession>A0A9Q3PBS2</accession>
<evidence type="ECO:0000313" key="2">
    <source>
        <dbReference type="Proteomes" id="UP000765509"/>
    </source>
</evidence>